<evidence type="ECO:0000256" key="4">
    <source>
        <dbReference type="ARBA" id="ARBA00066661"/>
    </source>
</evidence>
<protein>
    <recommendedName>
        <fullName evidence="4">glyoxylate reductase (NADP(+))</fullName>
        <ecNumber evidence="4">1.1.1.79</ecNumber>
    </recommendedName>
</protein>
<feature type="domain" description="D-isomer specific 2-hydroxyacid dehydrogenase catalytic" evidence="6">
    <location>
        <begin position="45"/>
        <end position="99"/>
    </location>
</feature>
<dbReference type="EMBL" id="PKMF04000309">
    <property type="protein sequence ID" value="KAK7838310.1"/>
    <property type="molecule type" value="Genomic_DNA"/>
</dbReference>
<dbReference type="SUPFAM" id="SSF51735">
    <property type="entry name" value="NAD(P)-binding Rossmann-fold domains"/>
    <property type="match status" value="1"/>
</dbReference>
<evidence type="ECO:0000256" key="5">
    <source>
        <dbReference type="RuleBase" id="RU003719"/>
    </source>
</evidence>
<dbReference type="FunFam" id="3.40.50.720:FF:000213">
    <property type="entry name" value="Putative 2-hydroxyacid dehydrogenase"/>
    <property type="match status" value="1"/>
</dbReference>
<keyword evidence="3" id="KW-0520">NAD</keyword>
<dbReference type="GO" id="GO:0030267">
    <property type="term" value="F:glyoxylate reductase (NADPH) activity"/>
    <property type="evidence" value="ECO:0007669"/>
    <property type="project" value="UniProtKB-EC"/>
</dbReference>
<proteinExistence type="inferred from homology"/>
<evidence type="ECO:0000256" key="3">
    <source>
        <dbReference type="ARBA" id="ARBA00023027"/>
    </source>
</evidence>
<evidence type="ECO:0000259" key="7">
    <source>
        <dbReference type="Pfam" id="PF02826"/>
    </source>
</evidence>
<dbReference type="Proteomes" id="UP000237347">
    <property type="component" value="Unassembled WGS sequence"/>
</dbReference>
<dbReference type="InterPro" id="IPR006140">
    <property type="entry name" value="D-isomer_DH_NAD-bd"/>
</dbReference>
<dbReference type="PANTHER" id="PTHR10996:SF268">
    <property type="entry name" value="GLYOXYLATE_HYDROXYPYRUVATE REDUCTASE HPR3"/>
    <property type="match status" value="1"/>
</dbReference>
<dbReference type="InterPro" id="IPR036291">
    <property type="entry name" value="NAD(P)-bd_dom_sf"/>
</dbReference>
<evidence type="ECO:0000259" key="6">
    <source>
        <dbReference type="Pfam" id="PF00389"/>
    </source>
</evidence>
<dbReference type="AlphaFoldDB" id="A0AAW0KFV8"/>
<dbReference type="GO" id="GO:0051287">
    <property type="term" value="F:NAD binding"/>
    <property type="evidence" value="ECO:0007669"/>
    <property type="project" value="InterPro"/>
</dbReference>
<evidence type="ECO:0000256" key="2">
    <source>
        <dbReference type="ARBA" id="ARBA00023002"/>
    </source>
</evidence>
<organism evidence="8 9">
    <name type="scientific">Quercus suber</name>
    <name type="common">Cork oak</name>
    <dbReference type="NCBI Taxonomy" id="58331"/>
    <lineage>
        <taxon>Eukaryota</taxon>
        <taxon>Viridiplantae</taxon>
        <taxon>Streptophyta</taxon>
        <taxon>Embryophyta</taxon>
        <taxon>Tracheophyta</taxon>
        <taxon>Spermatophyta</taxon>
        <taxon>Magnoliopsida</taxon>
        <taxon>eudicotyledons</taxon>
        <taxon>Gunneridae</taxon>
        <taxon>Pentapetalae</taxon>
        <taxon>rosids</taxon>
        <taxon>fabids</taxon>
        <taxon>Fagales</taxon>
        <taxon>Fagaceae</taxon>
        <taxon>Quercus</taxon>
    </lineage>
</organism>
<comment type="similarity">
    <text evidence="5">Belongs to the D-isomer specific 2-hydroxyacid dehydrogenase family.</text>
</comment>
<name>A0AAW0KFV8_QUESU</name>
<reference evidence="8 9" key="1">
    <citation type="journal article" date="2018" name="Sci. Data">
        <title>The draft genome sequence of cork oak.</title>
        <authorList>
            <person name="Ramos A.M."/>
            <person name="Usie A."/>
            <person name="Barbosa P."/>
            <person name="Barros P.M."/>
            <person name="Capote T."/>
            <person name="Chaves I."/>
            <person name="Simoes F."/>
            <person name="Abreu I."/>
            <person name="Carrasquinho I."/>
            <person name="Faro C."/>
            <person name="Guimaraes J.B."/>
            <person name="Mendonca D."/>
            <person name="Nobrega F."/>
            <person name="Rodrigues L."/>
            <person name="Saibo N.J.M."/>
            <person name="Varela M.C."/>
            <person name="Egas C."/>
            <person name="Matos J."/>
            <person name="Miguel C.M."/>
            <person name="Oliveira M.M."/>
            <person name="Ricardo C.P."/>
            <person name="Goncalves S."/>
        </authorList>
    </citation>
    <scope>NUCLEOTIDE SEQUENCE [LARGE SCALE GENOMIC DNA]</scope>
    <source>
        <strain evidence="9">cv. HL8</strain>
    </source>
</reference>
<dbReference type="SUPFAM" id="SSF52283">
    <property type="entry name" value="Formate/glycerate dehydrogenase catalytic domain-like"/>
    <property type="match status" value="2"/>
</dbReference>
<dbReference type="Pfam" id="PF02826">
    <property type="entry name" value="2-Hacid_dh_C"/>
    <property type="match status" value="1"/>
</dbReference>
<sequence length="412" mass="44711">MATEDNEVEDHRPLVLIHHLPSFKLPLQDRLITHFRLFDSLASPEASSVRALICVGPTPVTADTLDHLPSLRLVVGSSAGLDHVDLAECRRRGIAVTNNEVEDHRPLVLIHHLPSFELPLQDRLITHFRLFDSLASPEASSVRALICVGPTPVTADTLDHLPSLRLVVGSSAGLDHVDLAECRRRGIAVTSAGDANSENVADYAVALLLDVLRRVSAADRFVRSGLWPQIGEYPLGCKLGGKRIGIVGLGSIGSEVAKRLVAFVCTVAYNSRNKKPSVLYPYYANVHDLAVNSDVLVVCCALTNETHHIINKDVLTALGREGFIINVGRGALVDEKELVQFLVQGEIGGAGLDVFENEPNVPKELFALDNVVLSPHLAISTPESFEALNEVIIANLKAFFSSKPLLSPFEQE</sequence>
<dbReference type="Pfam" id="PF00389">
    <property type="entry name" value="2-Hacid_dh"/>
    <property type="match status" value="2"/>
</dbReference>
<dbReference type="GO" id="GO:0005829">
    <property type="term" value="C:cytosol"/>
    <property type="evidence" value="ECO:0007669"/>
    <property type="project" value="TreeGrafter"/>
</dbReference>
<dbReference type="Gene3D" id="3.40.50.720">
    <property type="entry name" value="NAD(P)-binding Rossmann-like Domain"/>
    <property type="match status" value="3"/>
</dbReference>
<keyword evidence="9" id="KW-1185">Reference proteome</keyword>
<dbReference type="EC" id="1.1.1.79" evidence="4"/>
<dbReference type="CDD" id="cd12156">
    <property type="entry name" value="HPPR"/>
    <property type="match status" value="1"/>
</dbReference>
<keyword evidence="1" id="KW-0521">NADP</keyword>
<keyword evidence="2 5" id="KW-0560">Oxidoreductase</keyword>
<dbReference type="InterPro" id="IPR006139">
    <property type="entry name" value="D-isomer_2_OHA_DH_cat_dom"/>
</dbReference>
<gene>
    <name evidence="8" type="primary">HPR3_0</name>
    <name evidence="8" type="ORF">CFP56_019978</name>
</gene>
<comment type="caution">
    <text evidence="8">The sequence shown here is derived from an EMBL/GenBank/DDBJ whole genome shotgun (WGS) entry which is preliminary data.</text>
</comment>
<feature type="domain" description="D-isomer specific 2-hydroxyacid dehydrogenase NAD-binding" evidence="7">
    <location>
        <begin position="205"/>
        <end position="378"/>
    </location>
</feature>
<accession>A0AAW0KFV8</accession>
<dbReference type="GO" id="GO:0016618">
    <property type="term" value="F:hydroxypyruvate reductase [NAD(P)H] activity"/>
    <property type="evidence" value="ECO:0007669"/>
    <property type="project" value="UniProtKB-ARBA"/>
</dbReference>
<dbReference type="InterPro" id="IPR050223">
    <property type="entry name" value="D-isomer_2-hydroxyacid_DH"/>
</dbReference>
<evidence type="ECO:0000313" key="8">
    <source>
        <dbReference type="EMBL" id="KAK7838310.1"/>
    </source>
</evidence>
<feature type="domain" description="D-isomer specific 2-hydroxyacid dehydrogenase catalytic" evidence="6">
    <location>
        <begin position="138"/>
        <end position="406"/>
    </location>
</feature>
<evidence type="ECO:0000313" key="9">
    <source>
        <dbReference type="Proteomes" id="UP000237347"/>
    </source>
</evidence>
<evidence type="ECO:0000256" key="1">
    <source>
        <dbReference type="ARBA" id="ARBA00022857"/>
    </source>
</evidence>
<dbReference type="PANTHER" id="PTHR10996">
    <property type="entry name" value="2-HYDROXYACID DEHYDROGENASE-RELATED"/>
    <property type="match status" value="1"/>
</dbReference>
<dbReference type="GO" id="GO:0009853">
    <property type="term" value="P:photorespiration"/>
    <property type="evidence" value="ECO:0007669"/>
    <property type="project" value="UniProtKB-ARBA"/>
</dbReference>